<keyword evidence="2" id="KW-1185">Reference proteome</keyword>
<sequence length="261" mass="29419">MDESIVDVESSFYSVVFVRGEVIVFNVEKLSAFLEIPTYPDVLGTGLKDDIDLDMVTAELARGAKTTWLGEGKLSSTCLTLKYFGLYKISCTNWIPSTNVSVVLRDRAIMLYLLGTYKPVNMGQLREKIVNRKQDAEAKEGTMMKAKKPFTTASKQKSAQATIAPSTTICSSELIMANQNGSVWFEVQIRPNTTFGEASVRNASIKLLSSKVVNISNELLLLTGYQQKKKPQPNRQMRKKNKDRKKRNRKPILLQRCLRLR</sequence>
<gene>
    <name evidence="1" type="ORF">M9H77_22781</name>
</gene>
<proteinExistence type="predicted"/>
<name>A0ACC0AVH7_CATRO</name>
<organism evidence="1 2">
    <name type="scientific">Catharanthus roseus</name>
    <name type="common">Madagascar periwinkle</name>
    <name type="synonym">Vinca rosea</name>
    <dbReference type="NCBI Taxonomy" id="4058"/>
    <lineage>
        <taxon>Eukaryota</taxon>
        <taxon>Viridiplantae</taxon>
        <taxon>Streptophyta</taxon>
        <taxon>Embryophyta</taxon>
        <taxon>Tracheophyta</taxon>
        <taxon>Spermatophyta</taxon>
        <taxon>Magnoliopsida</taxon>
        <taxon>eudicotyledons</taxon>
        <taxon>Gunneridae</taxon>
        <taxon>Pentapetalae</taxon>
        <taxon>asterids</taxon>
        <taxon>lamiids</taxon>
        <taxon>Gentianales</taxon>
        <taxon>Apocynaceae</taxon>
        <taxon>Rauvolfioideae</taxon>
        <taxon>Vinceae</taxon>
        <taxon>Catharanthinae</taxon>
        <taxon>Catharanthus</taxon>
    </lineage>
</organism>
<dbReference type="EMBL" id="CM044705">
    <property type="protein sequence ID" value="KAI5663458.1"/>
    <property type="molecule type" value="Genomic_DNA"/>
</dbReference>
<protein>
    <submittedName>
        <fullName evidence="1">Uncharacterized protein</fullName>
    </submittedName>
</protein>
<evidence type="ECO:0000313" key="1">
    <source>
        <dbReference type="EMBL" id="KAI5663458.1"/>
    </source>
</evidence>
<evidence type="ECO:0000313" key="2">
    <source>
        <dbReference type="Proteomes" id="UP001060085"/>
    </source>
</evidence>
<reference evidence="2" key="1">
    <citation type="journal article" date="2023" name="Nat. Plants">
        <title>Single-cell RNA sequencing provides a high-resolution roadmap for understanding the multicellular compartmentation of specialized metabolism.</title>
        <authorList>
            <person name="Sun S."/>
            <person name="Shen X."/>
            <person name="Li Y."/>
            <person name="Li Y."/>
            <person name="Wang S."/>
            <person name="Li R."/>
            <person name="Zhang H."/>
            <person name="Shen G."/>
            <person name="Guo B."/>
            <person name="Wei J."/>
            <person name="Xu J."/>
            <person name="St-Pierre B."/>
            <person name="Chen S."/>
            <person name="Sun C."/>
        </authorList>
    </citation>
    <scope>NUCLEOTIDE SEQUENCE [LARGE SCALE GENOMIC DNA]</scope>
</reference>
<dbReference type="Proteomes" id="UP001060085">
    <property type="component" value="Linkage Group LG05"/>
</dbReference>
<comment type="caution">
    <text evidence="1">The sequence shown here is derived from an EMBL/GenBank/DDBJ whole genome shotgun (WGS) entry which is preliminary data.</text>
</comment>
<accession>A0ACC0AVH7</accession>